<dbReference type="OrthoDB" id="5540942at2"/>
<reference evidence="2 3" key="1">
    <citation type="submission" date="2018-07" db="EMBL/GenBank/DDBJ databases">
        <title>Genomic Encyclopedia of Type Strains, Phase IV (KMG-IV): sequencing the most valuable type-strain genomes for metagenomic binning, comparative biology and taxonomic classification.</title>
        <authorList>
            <person name="Goeker M."/>
        </authorList>
    </citation>
    <scope>NUCLEOTIDE SEQUENCE [LARGE SCALE GENOMIC DNA]</scope>
    <source>
        <strain evidence="2 3">DSM 26725</strain>
    </source>
</reference>
<gene>
    <name evidence="2" type="ORF">DFR46_1831</name>
</gene>
<dbReference type="EMBL" id="QRDP01000004">
    <property type="protein sequence ID" value="RED16800.1"/>
    <property type="molecule type" value="Genomic_DNA"/>
</dbReference>
<proteinExistence type="predicted"/>
<sequence length="151" mass="15941">MKDRTVRIALTAAIAATAFVQSVPTTAAGPGTGISATAAPVRGSAQRRAILDALRPAVQAEIGPEIEFVVHDIRVVRGWAFVSATPQRPGGAPIDGHRYFPYFSEMDGLTTTAVLRLEGGFWTLVDHAIGATDVWYCDLGPANLTPSCSGY</sequence>
<evidence type="ECO:0000256" key="1">
    <source>
        <dbReference type="SAM" id="SignalP"/>
    </source>
</evidence>
<evidence type="ECO:0000313" key="2">
    <source>
        <dbReference type="EMBL" id="RED16800.1"/>
    </source>
</evidence>
<evidence type="ECO:0008006" key="4">
    <source>
        <dbReference type="Google" id="ProtNLM"/>
    </source>
</evidence>
<dbReference type="RefSeq" id="WP_116236170.1">
    <property type="nucleotide sequence ID" value="NZ_QRDP01000004.1"/>
</dbReference>
<comment type="caution">
    <text evidence="2">The sequence shown here is derived from an EMBL/GenBank/DDBJ whole genome shotgun (WGS) entry which is preliminary data.</text>
</comment>
<feature type="chain" id="PRO_5017563999" description="Lipoprotein" evidence="1">
    <location>
        <begin position="28"/>
        <end position="151"/>
    </location>
</feature>
<organism evidence="2 3">
    <name type="scientific">Parasphingopyxis lamellibrachiae</name>
    <dbReference type="NCBI Taxonomy" id="680125"/>
    <lineage>
        <taxon>Bacteria</taxon>
        <taxon>Pseudomonadati</taxon>
        <taxon>Pseudomonadota</taxon>
        <taxon>Alphaproteobacteria</taxon>
        <taxon>Sphingomonadales</taxon>
        <taxon>Sphingomonadaceae</taxon>
        <taxon>Parasphingopyxis</taxon>
    </lineage>
</organism>
<accession>A0A3D9FG56</accession>
<dbReference type="AlphaFoldDB" id="A0A3D9FG56"/>
<protein>
    <recommendedName>
        <fullName evidence="4">Lipoprotein</fullName>
    </recommendedName>
</protein>
<keyword evidence="1" id="KW-0732">Signal</keyword>
<name>A0A3D9FG56_9SPHN</name>
<evidence type="ECO:0000313" key="3">
    <source>
        <dbReference type="Proteomes" id="UP000256310"/>
    </source>
</evidence>
<feature type="signal peptide" evidence="1">
    <location>
        <begin position="1"/>
        <end position="27"/>
    </location>
</feature>
<keyword evidence="3" id="KW-1185">Reference proteome</keyword>
<dbReference type="Proteomes" id="UP000256310">
    <property type="component" value="Unassembled WGS sequence"/>
</dbReference>